<dbReference type="SUPFAM" id="SSF51269">
    <property type="entry name" value="AFP III-like domain"/>
    <property type="match status" value="1"/>
</dbReference>
<dbReference type="AlphaFoldDB" id="A0A1G1ZL06"/>
<evidence type="ECO:0000313" key="3">
    <source>
        <dbReference type="Proteomes" id="UP000177942"/>
    </source>
</evidence>
<gene>
    <name evidence="2" type="ORF">A3A16_02650</name>
</gene>
<name>A0A1G1ZL06_9BACT</name>
<dbReference type="SMART" id="SM00858">
    <property type="entry name" value="SAF"/>
    <property type="match status" value="1"/>
</dbReference>
<dbReference type="Gene3D" id="3.90.1210.10">
    <property type="entry name" value="Antifreeze-like/N-acetylneuraminic acid synthase C-terminal domain"/>
    <property type="match status" value="1"/>
</dbReference>
<dbReference type="InterPro" id="IPR057736">
    <property type="entry name" value="SAF_PseI/NeuA/NeuB"/>
</dbReference>
<dbReference type="InterPro" id="IPR036732">
    <property type="entry name" value="AFP_Neu5c_C_sf"/>
</dbReference>
<protein>
    <recommendedName>
        <fullName evidence="1">AFP-like domain-containing protein</fullName>
    </recommendedName>
</protein>
<dbReference type="Pfam" id="PF03102">
    <property type="entry name" value="NeuB"/>
    <property type="match status" value="1"/>
</dbReference>
<dbReference type="InterPro" id="IPR013785">
    <property type="entry name" value="Aldolase_TIM"/>
</dbReference>
<dbReference type="InterPro" id="IPR051690">
    <property type="entry name" value="PseI-like"/>
</dbReference>
<dbReference type="PANTHER" id="PTHR42966">
    <property type="entry name" value="N-ACETYLNEURAMINATE SYNTHASE"/>
    <property type="match status" value="1"/>
</dbReference>
<dbReference type="Proteomes" id="UP000177942">
    <property type="component" value="Unassembled WGS sequence"/>
</dbReference>
<sequence length="368" mass="41348">MNLQFGKFSITQNSPVLIVAELSDGHQGDLEHAKKLVKAAKDAGADVAKFQMHFPEEEMTAGVKMWAGDLQEILKKVWFSPENHSAIMRYCEEIGIQYLCTPFSPKAIDVLNEMGVDGFKTGSGEVYNLPFHRKLAKISARTGKPVFISTGMCVLDELEETVSIYREEGGYFMLMNCTSEYPIKDYSNARLGLIPKLREKFGVLVGQSDHTTDSYTAFAAAALGAKVIEKHFTLDRNGSFPDDSMSFDPRMMKELVSGIRKIEEAVKVSDKIVTAEEKETRSWAFHSIVANADLRAGDALTLDNVRTARPGWGIPAKYLDKKYSTEILGRRFNKNINKNTLIRWEDLSFDRLRMVSEVESEAQPSQYD</sequence>
<organism evidence="2 3">
    <name type="scientific">Candidatus Harrisonbacteria bacterium RIFCSPLOWO2_01_FULL_44_18</name>
    <dbReference type="NCBI Taxonomy" id="1798407"/>
    <lineage>
        <taxon>Bacteria</taxon>
        <taxon>Candidatus Harrisoniibacteriota</taxon>
    </lineage>
</organism>
<dbReference type="GO" id="GO:0047444">
    <property type="term" value="F:N-acylneuraminate-9-phosphate synthase activity"/>
    <property type="evidence" value="ECO:0007669"/>
    <property type="project" value="TreeGrafter"/>
</dbReference>
<dbReference type="SUPFAM" id="SSF51569">
    <property type="entry name" value="Aldolase"/>
    <property type="match status" value="1"/>
</dbReference>
<evidence type="ECO:0000259" key="1">
    <source>
        <dbReference type="PROSITE" id="PS50844"/>
    </source>
</evidence>
<dbReference type="EMBL" id="MHJJ01000011">
    <property type="protein sequence ID" value="OGY65323.1"/>
    <property type="molecule type" value="Genomic_DNA"/>
</dbReference>
<accession>A0A1G1ZL06</accession>
<dbReference type="InterPro" id="IPR013974">
    <property type="entry name" value="SAF"/>
</dbReference>
<dbReference type="PROSITE" id="PS50844">
    <property type="entry name" value="AFP_LIKE"/>
    <property type="match status" value="1"/>
</dbReference>
<dbReference type="STRING" id="1798407.A3A16_02650"/>
<dbReference type="Gene3D" id="3.20.20.70">
    <property type="entry name" value="Aldolase class I"/>
    <property type="match status" value="1"/>
</dbReference>
<dbReference type="PANTHER" id="PTHR42966:SF1">
    <property type="entry name" value="SIALIC ACID SYNTHASE"/>
    <property type="match status" value="1"/>
</dbReference>
<dbReference type="Pfam" id="PF08666">
    <property type="entry name" value="SAF"/>
    <property type="match status" value="1"/>
</dbReference>
<dbReference type="InterPro" id="IPR013132">
    <property type="entry name" value="PseI/NeuA/B-like_N"/>
</dbReference>
<dbReference type="GO" id="GO:0016051">
    <property type="term" value="P:carbohydrate biosynthetic process"/>
    <property type="evidence" value="ECO:0007669"/>
    <property type="project" value="InterPro"/>
</dbReference>
<evidence type="ECO:0000313" key="2">
    <source>
        <dbReference type="EMBL" id="OGY65323.1"/>
    </source>
</evidence>
<reference evidence="2 3" key="1">
    <citation type="journal article" date="2016" name="Nat. Commun.">
        <title>Thousands of microbial genomes shed light on interconnected biogeochemical processes in an aquifer system.</title>
        <authorList>
            <person name="Anantharaman K."/>
            <person name="Brown C.T."/>
            <person name="Hug L.A."/>
            <person name="Sharon I."/>
            <person name="Castelle C.J."/>
            <person name="Probst A.J."/>
            <person name="Thomas B.C."/>
            <person name="Singh A."/>
            <person name="Wilkins M.J."/>
            <person name="Karaoz U."/>
            <person name="Brodie E.L."/>
            <person name="Williams K.H."/>
            <person name="Hubbard S.S."/>
            <person name="Banfield J.F."/>
        </authorList>
    </citation>
    <scope>NUCLEOTIDE SEQUENCE [LARGE SCALE GENOMIC DNA]</scope>
</reference>
<dbReference type="CDD" id="cd11615">
    <property type="entry name" value="SAF_NeuB_like"/>
    <property type="match status" value="1"/>
</dbReference>
<proteinExistence type="predicted"/>
<feature type="domain" description="AFP-like" evidence="1">
    <location>
        <begin position="287"/>
        <end position="350"/>
    </location>
</feature>
<dbReference type="InterPro" id="IPR006190">
    <property type="entry name" value="SAF_AFP_Neu5Ac"/>
</dbReference>
<comment type="caution">
    <text evidence="2">The sequence shown here is derived from an EMBL/GenBank/DDBJ whole genome shotgun (WGS) entry which is preliminary data.</text>
</comment>